<gene>
    <name evidence="1" type="ORF">G3T36_05975</name>
</gene>
<dbReference type="RefSeq" id="WP_163288631.1">
    <property type="nucleotide sequence ID" value="NZ_JAAGWY010000001.1"/>
</dbReference>
<keyword evidence="2" id="KW-1185">Reference proteome</keyword>
<comment type="caution">
    <text evidence="1">The sequence shown here is derived from an EMBL/GenBank/DDBJ whole genome shotgun (WGS) entry which is preliminary data.</text>
</comment>
<sequence length="382" mass="43393">MTELVTGSKNALAIAMWDFSWLERRWPGGGYEDWGRALDELVERGYDVVRIDAYPHLVAEDPGGSFTLVPAWVMHDWGAPFEVTVSPMPALVDFIRLADARGLKVALSTWFRRDVADTRMKITGPEVLADIWVATLDHIRDAGLLDALWYVDLCNEWPQLMWAPFTSADGDDPPAEMLRTSTEGQQWTNTALDRVRRAYPHIPLCFSISAQFDTVLAEDVSHYDLLEPHVWMVLAGPRNFYEEFGYDGSDPGQYELLAAEARRLYESSADEWRIQLSNMITDMADWSRWRNLPLVTTESWAIVCWKDGPGLEWGWVKDLCEFGVDEAIKHERWRGIATSNFCGPQYVGMWEDVAWHVELTTRIHDGALSLSSVGERGSVEGS</sequence>
<proteinExistence type="predicted"/>
<dbReference type="Proteomes" id="UP000474967">
    <property type="component" value="Unassembled WGS sequence"/>
</dbReference>
<protein>
    <submittedName>
        <fullName evidence="1">Cellulase</fullName>
    </submittedName>
</protein>
<dbReference type="InterPro" id="IPR024778">
    <property type="entry name" value="Put_cellulase"/>
</dbReference>
<evidence type="ECO:0000313" key="1">
    <source>
        <dbReference type="EMBL" id="NEN05414.1"/>
    </source>
</evidence>
<dbReference type="EMBL" id="JAAGWY010000001">
    <property type="protein sequence ID" value="NEN05414.1"/>
    <property type="molecule type" value="Genomic_DNA"/>
</dbReference>
<dbReference type="SUPFAM" id="SSF51445">
    <property type="entry name" value="(Trans)glycosidases"/>
    <property type="match status" value="1"/>
</dbReference>
<name>A0A6L9XWJ9_9MICO</name>
<dbReference type="AlphaFoldDB" id="A0A6L9XWJ9"/>
<organism evidence="1 2">
    <name type="scientific">Leifsonia tongyongensis</name>
    <dbReference type="NCBI Taxonomy" id="1268043"/>
    <lineage>
        <taxon>Bacteria</taxon>
        <taxon>Bacillati</taxon>
        <taxon>Actinomycetota</taxon>
        <taxon>Actinomycetes</taxon>
        <taxon>Micrococcales</taxon>
        <taxon>Microbacteriaceae</taxon>
        <taxon>Leifsonia</taxon>
    </lineage>
</organism>
<dbReference type="Gene3D" id="3.20.20.80">
    <property type="entry name" value="Glycosidases"/>
    <property type="match status" value="1"/>
</dbReference>
<dbReference type="Pfam" id="PF12876">
    <property type="entry name" value="Cellulase-like"/>
    <property type="match status" value="1"/>
</dbReference>
<evidence type="ECO:0000313" key="2">
    <source>
        <dbReference type="Proteomes" id="UP000474967"/>
    </source>
</evidence>
<dbReference type="InterPro" id="IPR017853">
    <property type="entry name" value="GH"/>
</dbReference>
<accession>A0A6L9XWJ9</accession>
<reference evidence="1 2" key="1">
    <citation type="journal article" date="2014" name="J. Microbiol.">
        <title>Diaminobutyricibacter tongyongensis gen. nov., sp. nov. and Homoserinibacter gongjuensis gen. nov., sp. nov. belong to the family Microbacteriaceae.</title>
        <authorList>
            <person name="Kim S.J."/>
            <person name="Ahn J.H."/>
            <person name="Weon H.Y."/>
            <person name="Hamada M."/>
            <person name="Suzuki K."/>
            <person name="Kwon S.W."/>
        </authorList>
    </citation>
    <scope>NUCLEOTIDE SEQUENCE [LARGE SCALE GENOMIC DNA]</scope>
    <source>
        <strain evidence="1 2">NBRC 108724</strain>
    </source>
</reference>